<reference evidence="1" key="1">
    <citation type="submission" date="2020-08" db="EMBL/GenBank/DDBJ databases">
        <title>Multicomponent nature underlies the extraordinary mechanical properties of spider dragline silk.</title>
        <authorList>
            <person name="Kono N."/>
            <person name="Nakamura H."/>
            <person name="Mori M."/>
            <person name="Yoshida Y."/>
            <person name="Ohtoshi R."/>
            <person name="Malay A.D."/>
            <person name="Moran D.A.P."/>
            <person name="Tomita M."/>
            <person name="Numata K."/>
            <person name="Arakawa K."/>
        </authorList>
    </citation>
    <scope>NUCLEOTIDE SEQUENCE</scope>
</reference>
<dbReference type="Proteomes" id="UP000886998">
    <property type="component" value="Unassembled WGS sequence"/>
</dbReference>
<sequence>MSNVSILDLIRVIPKYFKTSNKIFFPCLLSPLKRSMSSPGYDWGNGKFQFLPASSNSCKSISRNHYPSLILWVSGVIRNVGRNDFDQLEWQSFGHNV</sequence>
<evidence type="ECO:0000313" key="1">
    <source>
        <dbReference type="EMBL" id="GFY40166.1"/>
    </source>
</evidence>
<protein>
    <submittedName>
        <fullName evidence="1">Uncharacterized protein</fullName>
    </submittedName>
</protein>
<organism evidence="1 2">
    <name type="scientific">Trichonephila inaurata madagascariensis</name>
    <dbReference type="NCBI Taxonomy" id="2747483"/>
    <lineage>
        <taxon>Eukaryota</taxon>
        <taxon>Metazoa</taxon>
        <taxon>Ecdysozoa</taxon>
        <taxon>Arthropoda</taxon>
        <taxon>Chelicerata</taxon>
        <taxon>Arachnida</taxon>
        <taxon>Araneae</taxon>
        <taxon>Araneomorphae</taxon>
        <taxon>Entelegynae</taxon>
        <taxon>Araneoidea</taxon>
        <taxon>Nephilidae</taxon>
        <taxon>Trichonephila</taxon>
        <taxon>Trichonephila inaurata</taxon>
    </lineage>
</organism>
<evidence type="ECO:0000313" key="2">
    <source>
        <dbReference type="Proteomes" id="UP000886998"/>
    </source>
</evidence>
<accession>A0A8X6WUQ8</accession>
<dbReference type="AlphaFoldDB" id="A0A8X6WUQ8"/>
<comment type="caution">
    <text evidence="1">The sequence shown here is derived from an EMBL/GenBank/DDBJ whole genome shotgun (WGS) entry which is preliminary data.</text>
</comment>
<name>A0A8X6WUQ8_9ARAC</name>
<gene>
    <name evidence="1" type="ORF">TNIN_206771</name>
</gene>
<keyword evidence="2" id="KW-1185">Reference proteome</keyword>
<dbReference type="EMBL" id="BMAV01001739">
    <property type="protein sequence ID" value="GFY40166.1"/>
    <property type="molecule type" value="Genomic_DNA"/>
</dbReference>
<proteinExistence type="predicted"/>